<dbReference type="Pfam" id="PF05485">
    <property type="entry name" value="THAP"/>
    <property type="match status" value="1"/>
</dbReference>
<feature type="region of interest" description="Disordered" evidence="13">
    <location>
        <begin position="160"/>
        <end position="184"/>
    </location>
</feature>
<dbReference type="InterPro" id="IPR026516">
    <property type="entry name" value="THAP1/10"/>
</dbReference>
<dbReference type="GO" id="GO:0008270">
    <property type="term" value="F:zinc ion binding"/>
    <property type="evidence" value="ECO:0007669"/>
    <property type="project" value="UniProtKB-KW"/>
</dbReference>
<accession>A0A6J1RCK1</accession>
<dbReference type="SMART" id="SM00692">
    <property type="entry name" value="DM3"/>
    <property type="match status" value="1"/>
</dbReference>
<dbReference type="AlphaFoldDB" id="A0A6J1RCK1"/>
<reference evidence="16 17" key="1">
    <citation type="submission" date="2025-04" db="UniProtKB">
        <authorList>
            <consortium name="RefSeq"/>
        </authorList>
    </citation>
    <scope>IDENTIFICATION</scope>
    <source>
        <tissue evidence="16 17">Whole body</tissue>
    </source>
</reference>
<dbReference type="Gene3D" id="6.20.210.20">
    <property type="entry name" value="THAP domain"/>
    <property type="match status" value="1"/>
</dbReference>
<proteinExistence type="inferred from homology"/>
<dbReference type="InterPro" id="IPR006612">
    <property type="entry name" value="THAP_Znf"/>
</dbReference>
<evidence type="ECO:0000256" key="13">
    <source>
        <dbReference type="SAM" id="MobiDB-lite"/>
    </source>
</evidence>
<dbReference type="SMART" id="SM00980">
    <property type="entry name" value="THAP"/>
    <property type="match status" value="1"/>
</dbReference>
<evidence type="ECO:0000256" key="11">
    <source>
        <dbReference type="ARBA" id="ARBA00023306"/>
    </source>
</evidence>
<evidence type="ECO:0000256" key="7">
    <source>
        <dbReference type="ARBA" id="ARBA00023054"/>
    </source>
</evidence>
<keyword evidence="6" id="KW-0805">Transcription regulation</keyword>
<protein>
    <submittedName>
        <fullName evidence="16 17">Uncharacterized protein LOC112467956 isoform X1</fullName>
    </submittedName>
</protein>
<evidence type="ECO:0000256" key="1">
    <source>
        <dbReference type="ARBA" id="ARBA00004642"/>
    </source>
</evidence>
<dbReference type="GO" id="GO:0005654">
    <property type="term" value="C:nucleoplasm"/>
    <property type="evidence" value="ECO:0007669"/>
    <property type="project" value="UniProtKB-SubCell"/>
</dbReference>
<organism evidence="15 16">
    <name type="scientific">Temnothorax curvispinosus</name>
    <dbReference type="NCBI Taxonomy" id="300111"/>
    <lineage>
        <taxon>Eukaryota</taxon>
        <taxon>Metazoa</taxon>
        <taxon>Ecdysozoa</taxon>
        <taxon>Arthropoda</taxon>
        <taxon>Hexapoda</taxon>
        <taxon>Insecta</taxon>
        <taxon>Pterygota</taxon>
        <taxon>Neoptera</taxon>
        <taxon>Endopterygota</taxon>
        <taxon>Hymenoptera</taxon>
        <taxon>Apocrita</taxon>
        <taxon>Aculeata</taxon>
        <taxon>Formicoidea</taxon>
        <taxon>Formicidae</taxon>
        <taxon>Myrmicinae</taxon>
        <taxon>Temnothorax</taxon>
    </lineage>
</organism>
<dbReference type="RefSeq" id="XP_024892689.1">
    <property type="nucleotide sequence ID" value="XM_025036921.1"/>
</dbReference>
<evidence type="ECO:0000256" key="3">
    <source>
        <dbReference type="ARBA" id="ARBA00022723"/>
    </source>
</evidence>
<evidence type="ECO:0000256" key="8">
    <source>
        <dbReference type="ARBA" id="ARBA00023125"/>
    </source>
</evidence>
<evidence type="ECO:0000313" key="17">
    <source>
        <dbReference type="RefSeq" id="XP_024892690.1"/>
    </source>
</evidence>
<evidence type="ECO:0000256" key="2">
    <source>
        <dbReference type="ARBA" id="ARBA00006177"/>
    </source>
</evidence>
<keyword evidence="11" id="KW-0131">Cell cycle</keyword>
<keyword evidence="3" id="KW-0479">Metal-binding</keyword>
<keyword evidence="10" id="KW-0539">Nucleus</keyword>
<evidence type="ECO:0000256" key="9">
    <source>
        <dbReference type="ARBA" id="ARBA00023163"/>
    </source>
</evidence>
<sequence>MVSNCCVCGIEKGSMQDLNYSFHRFPKNEDLRLKWWEAIGRKVYRTAYICSKHFKAEDFKNKEDLNLIRNILKPSAVPSRHIKFREVKFEFVDPSSDDKDILTDDKDILTDNEDRNDESCESLNLEHEKYIVQNGSCDNRLQVNEWSISTSIDNPTSNNNLTIKTTHPDNEATLSSTASQAKERKIKDDTLKPRKKQRYQNGILGIVRREDFTDENAWFKFQKYINRVKIQHKHLSQKNRKLQYEISICKELLKKQLSDDDLEI</sequence>
<dbReference type="OrthoDB" id="7549890at2759"/>
<dbReference type="InterPro" id="IPR038441">
    <property type="entry name" value="THAP_Znf_sf"/>
</dbReference>
<dbReference type="GeneID" id="112467956"/>
<evidence type="ECO:0000256" key="10">
    <source>
        <dbReference type="ARBA" id="ARBA00023242"/>
    </source>
</evidence>
<keyword evidence="5" id="KW-0862">Zinc</keyword>
<comment type="subcellular location">
    <subcellularLocation>
        <location evidence="1">Nucleus</location>
        <location evidence="1">Nucleoplasm</location>
    </subcellularLocation>
</comment>
<dbReference type="PANTHER" id="PTHR46600:SF1">
    <property type="entry name" value="THAP DOMAIN-CONTAINING PROTEIN 1"/>
    <property type="match status" value="1"/>
</dbReference>
<gene>
    <name evidence="16 17" type="primary">LOC112467956</name>
</gene>
<evidence type="ECO:0000256" key="6">
    <source>
        <dbReference type="ARBA" id="ARBA00023015"/>
    </source>
</evidence>
<keyword evidence="15" id="KW-1185">Reference proteome</keyword>
<comment type="similarity">
    <text evidence="2">Belongs to the THAP1 family.</text>
</comment>
<evidence type="ECO:0000256" key="5">
    <source>
        <dbReference type="ARBA" id="ARBA00022833"/>
    </source>
</evidence>
<keyword evidence="4 12" id="KW-0863">Zinc-finger</keyword>
<dbReference type="PROSITE" id="PS50950">
    <property type="entry name" value="ZF_THAP"/>
    <property type="match status" value="1"/>
</dbReference>
<evidence type="ECO:0000259" key="14">
    <source>
        <dbReference type="PROSITE" id="PS50950"/>
    </source>
</evidence>
<dbReference type="SUPFAM" id="SSF57716">
    <property type="entry name" value="Glucocorticoid receptor-like (DNA-binding domain)"/>
    <property type="match status" value="1"/>
</dbReference>
<name>A0A6J1RCK1_9HYME</name>
<evidence type="ECO:0000313" key="15">
    <source>
        <dbReference type="Proteomes" id="UP000504618"/>
    </source>
</evidence>
<keyword evidence="9" id="KW-0804">Transcription</keyword>
<dbReference type="PANTHER" id="PTHR46600">
    <property type="entry name" value="THAP DOMAIN-CONTAINING"/>
    <property type="match status" value="1"/>
</dbReference>
<dbReference type="RefSeq" id="XP_024892690.1">
    <property type="nucleotide sequence ID" value="XM_025036922.1"/>
</dbReference>
<feature type="domain" description="THAP-type" evidence="14">
    <location>
        <begin position="1"/>
        <end position="81"/>
    </location>
</feature>
<dbReference type="Proteomes" id="UP000504618">
    <property type="component" value="Unplaced"/>
</dbReference>
<keyword evidence="7" id="KW-0175">Coiled coil</keyword>
<keyword evidence="8 12" id="KW-0238">DNA-binding</keyword>
<evidence type="ECO:0000313" key="16">
    <source>
        <dbReference type="RefSeq" id="XP_024892689.1"/>
    </source>
</evidence>
<evidence type="ECO:0000256" key="4">
    <source>
        <dbReference type="ARBA" id="ARBA00022771"/>
    </source>
</evidence>
<evidence type="ECO:0000256" key="12">
    <source>
        <dbReference type="PROSITE-ProRule" id="PRU00309"/>
    </source>
</evidence>
<dbReference type="GO" id="GO:0043565">
    <property type="term" value="F:sequence-specific DNA binding"/>
    <property type="evidence" value="ECO:0007669"/>
    <property type="project" value="InterPro"/>
</dbReference>